<feature type="compositionally biased region" description="Basic and acidic residues" evidence="15">
    <location>
        <begin position="456"/>
        <end position="465"/>
    </location>
</feature>
<dbReference type="PANTHER" id="PTHR45792">
    <property type="entry name" value="DIACYLGLYCEROL LIPASE HOMOLOG-RELATED"/>
    <property type="match status" value="1"/>
</dbReference>
<accession>A0A319BVP6</accession>
<keyword evidence="11" id="KW-0443">Lipid metabolism</keyword>
<evidence type="ECO:0000256" key="9">
    <source>
        <dbReference type="ARBA" id="ARBA00022963"/>
    </source>
</evidence>
<keyword evidence="12" id="KW-0472">Membrane</keyword>
<evidence type="ECO:0000256" key="2">
    <source>
        <dbReference type="ARBA" id="ARBA00004651"/>
    </source>
</evidence>
<feature type="compositionally biased region" description="Polar residues" evidence="15">
    <location>
        <begin position="397"/>
        <end position="412"/>
    </location>
</feature>
<dbReference type="GO" id="GO:0019369">
    <property type="term" value="P:arachidonate metabolic process"/>
    <property type="evidence" value="ECO:0007669"/>
    <property type="project" value="TreeGrafter"/>
</dbReference>
<dbReference type="InterPro" id="IPR052214">
    <property type="entry name" value="DAG_Lipase-Related"/>
</dbReference>
<organism evidence="17 18">
    <name type="scientific">Aspergillus uvarum CBS 121591</name>
    <dbReference type="NCBI Taxonomy" id="1448315"/>
    <lineage>
        <taxon>Eukaryota</taxon>
        <taxon>Fungi</taxon>
        <taxon>Dikarya</taxon>
        <taxon>Ascomycota</taxon>
        <taxon>Pezizomycotina</taxon>
        <taxon>Eurotiomycetes</taxon>
        <taxon>Eurotiomycetidae</taxon>
        <taxon>Eurotiales</taxon>
        <taxon>Aspergillaceae</taxon>
        <taxon>Aspergillus</taxon>
        <taxon>Aspergillus subgen. Circumdati</taxon>
    </lineage>
</organism>
<dbReference type="GeneID" id="37139479"/>
<gene>
    <name evidence="17" type="ORF">BO82DRAFT_360047</name>
</gene>
<feature type="compositionally biased region" description="Polar residues" evidence="15">
    <location>
        <begin position="558"/>
        <end position="567"/>
    </location>
</feature>
<evidence type="ECO:0000256" key="11">
    <source>
        <dbReference type="ARBA" id="ARBA00023098"/>
    </source>
</evidence>
<evidence type="ECO:0000256" key="6">
    <source>
        <dbReference type="ARBA" id="ARBA00022723"/>
    </source>
</evidence>
<keyword evidence="18" id="KW-1185">Reference proteome</keyword>
<keyword evidence="6" id="KW-0479">Metal-binding</keyword>
<keyword evidence="7" id="KW-0378">Hydrolase</keyword>
<keyword evidence="5" id="KW-0812">Transmembrane</keyword>
<comment type="subcellular location">
    <subcellularLocation>
        <location evidence="2">Cell membrane</location>
        <topology evidence="2">Multi-pass membrane protein</topology>
    </subcellularLocation>
</comment>
<dbReference type="EC" id="3.1.1.116" evidence="14"/>
<dbReference type="OrthoDB" id="438440at2759"/>
<evidence type="ECO:0000256" key="5">
    <source>
        <dbReference type="ARBA" id="ARBA00022692"/>
    </source>
</evidence>
<comment type="cofactor">
    <cofactor evidence="1">
        <name>Ca(2+)</name>
        <dbReference type="ChEBI" id="CHEBI:29108"/>
    </cofactor>
</comment>
<dbReference type="Pfam" id="PF01764">
    <property type="entry name" value="Lipase_3"/>
    <property type="match status" value="1"/>
</dbReference>
<reference evidence="17 18" key="1">
    <citation type="submission" date="2016-12" db="EMBL/GenBank/DDBJ databases">
        <title>The genomes of Aspergillus section Nigri reveals drivers in fungal speciation.</title>
        <authorList>
            <consortium name="DOE Joint Genome Institute"/>
            <person name="Vesth T.C."/>
            <person name="Nybo J."/>
            <person name="Theobald S."/>
            <person name="Brandl J."/>
            <person name="Frisvad J.C."/>
            <person name="Nielsen K.F."/>
            <person name="Lyhne E.K."/>
            <person name="Kogle M.E."/>
            <person name="Kuo A."/>
            <person name="Riley R."/>
            <person name="Clum A."/>
            <person name="Nolan M."/>
            <person name="Lipzen A."/>
            <person name="Salamov A."/>
            <person name="Henrissat B."/>
            <person name="Wiebenga A."/>
            <person name="De Vries R.P."/>
            <person name="Grigoriev I.V."/>
            <person name="Mortensen U.H."/>
            <person name="Andersen M.R."/>
            <person name="Baker S.E."/>
        </authorList>
    </citation>
    <scope>NUCLEOTIDE SEQUENCE [LARGE SCALE GENOMIC DNA]</scope>
    <source>
        <strain evidence="17 18">CBS 121591</strain>
    </source>
</reference>
<dbReference type="GO" id="GO:0005886">
    <property type="term" value="C:plasma membrane"/>
    <property type="evidence" value="ECO:0007669"/>
    <property type="project" value="UniProtKB-SubCell"/>
</dbReference>
<feature type="region of interest" description="Disordered" evidence="15">
    <location>
        <begin position="648"/>
        <end position="709"/>
    </location>
</feature>
<evidence type="ECO:0000256" key="12">
    <source>
        <dbReference type="ARBA" id="ARBA00023136"/>
    </source>
</evidence>
<evidence type="ECO:0000256" key="7">
    <source>
        <dbReference type="ARBA" id="ARBA00022801"/>
    </source>
</evidence>
<dbReference type="Proteomes" id="UP000248340">
    <property type="component" value="Unassembled WGS sequence"/>
</dbReference>
<feature type="region of interest" description="Disordered" evidence="15">
    <location>
        <begin position="397"/>
        <end position="425"/>
    </location>
</feature>
<sequence length="1179" mass="127529">MSRLFSLRKAWKRDDIEQAYEQVGREDDTRHVPATSGLPLLPRPLASMVSFMTQSTSLSLRIGSFVGGAAIDGARTTTLTGLELSRAILEGILTRAGRDVVNSSNGEYGKAEAESLLERSLATLHSTITSASFFAAASFHFSSATLLSAANISQSLLSTLDATLGSTESSRAIAAIVTLFRSELRDLNDSEFGTELRAGRIGVADLLVGCVGFALLQRWGRKNTERHARGVGGVESVWDVVILDNGVRADVVGTHQMEQPRAATVELRDETNRSSFMSTGNDEDVFDAVQRPASIADTAERSHFSLPTENSHQISDDDIRLYIMRQLPQGCRASIRTDLVHARTITVEVFDDDVGEIAAPPGTMMIEERHHDSNLSRSSSQGQLPKHMMVFRTAFTRSNNADVRPSSHQESIASPAGDEWELSRSHRNVGDQSFATIGNSLDAPCNARLVATEKLSPEDHLKDSNTSKARSVNLNPVKLDRGNSDPSSLDKRAATSKDSPAKSSVAKGAQRVKSSNIGQKENGKRPSTKPTAEKVKSLPSSENAIPQVRPFKGAANARKTSAQQSTTKSDRSGAHEAAAATSPKRGPSSPVANRGLPRTPLQEHRVKPAAFPKTGRSEAREGSHTGNSRTEYYAIREKSEESLVNHTKAYAQDPPNTRPGSPVTRRTHVRSSSSLSLTRSESDVTIFTNKDGRPSSSMSHHHPRASSPSIYSLATAGSETSLLLAHRPRKSAYDDIEALQSLNRDGTVPGIFPAKHFVQNIRRFCRFSSASYGSHALKVMGVPRLTSALPAEEVSSPEHSDFSDHTGLPASTILLSSFVDSAGGSNAAGETESGIPLVHYLFLDHESKAVVLTLRGTWGFEDILTDMTCEYDDLEWQGRNWKVHKGMHASAKRLLMGGGGRVMLTIRAALEEFPEYGLVLCGHSLGGGVAALLATMISEPSRDAFGASFTTTSYQTTNLGSSDSDEQSFGKAFFVPAGRPIHVYAYGPPATMSPFLRRATRGLITTIVNDQDVVPCLSLGILHDMHTVAVAFKGDIAGARSHVGFRVLEGFRQSIVNKFYVNEPPILTHAGLGVGEDAWAWNTLKTLREEMSAPKLLPPGEVFLVETMRVLQRNAFTSEVSSDGHPVLGRPATRAQLTFVRDVEASFGELRFGSGMFSDHNPARYEASLAALARGILDE</sequence>
<dbReference type="InterPro" id="IPR029058">
    <property type="entry name" value="AB_hydrolase_fold"/>
</dbReference>
<name>A0A319BVP6_9EURO</name>
<keyword evidence="8" id="KW-0106">Calcium</keyword>
<dbReference type="RefSeq" id="XP_025485620.1">
    <property type="nucleotide sequence ID" value="XM_025636738.1"/>
</dbReference>
<dbReference type="GO" id="GO:0016298">
    <property type="term" value="F:lipase activity"/>
    <property type="evidence" value="ECO:0007669"/>
    <property type="project" value="TreeGrafter"/>
</dbReference>
<feature type="compositionally biased region" description="Low complexity" evidence="15">
    <location>
        <begin position="670"/>
        <end position="679"/>
    </location>
</feature>
<evidence type="ECO:0000313" key="17">
    <source>
        <dbReference type="EMBL" id="PYH75420.1"/>
    </source>
</evidence>
<evidence type="ECO:0000256" key="3">
    <source>
        <dbReference type="ARBA" id="ARBA00022475"/>
    </source>
</evidence>
<dbReference type="VEuPathDB" id="FungiDB:BO82DRAFT_360047"/>
<dbReference type="CDD" id="cd00519">
    <property type="entry name" value="Lipase_3"/>
    <property type="match status" value="1"/>
</dbReference>
<evidence type="ECO:0000256" key="14">
    <source>
        <dbReference type="ARBA" id="ARBA00026104"/>
    </source>
</evidence>
<evidence type="ECO:0000256" key="4">
    <source>
        <dbReference type="ARBA" id="ARBA00022553"/>
    </source>
</evidence>
<dbReference type="Gene3D" id="3.40.50.1820">
    <property type="entry name" value="alpha/beta hydrolase"/>
    <property type="match status" value="1"/>
</dbReference>
<keyword evidence="10" id="KW-1133">Transmembrane helix</keyword>
<evidence type="ECO:0000256" key="15">
    <source>
        <dbReference type="SAM" id="MobiDB-lite"/>
    </source>
</evidence>
<dbReference type="SUPFAM" id="SSF53474">
    <property type="entry name" value="alpha/beta-Hydrolases"/>
    <property type="match status" value="1"/>
</dbReference>
<dbReference type="GO" id="GO:0046340">
    <property type="term" value="P:diacylglycerol catabolic process"/>
    <property type="evidence" value="ECO:0007669"/>
    <property type="project" value="TreeGrafter"/>
</dbReference>
<dbReference type="PANTHER" id="PTHR45792:SF7">
    <property type="entry name" value="PUTATIVE (AFU_ORTHOLOGUE AFUA_6G02710)-RELATED"/>
    <property type="match status" value="1"/>
</dbReference>
<feature type="domain" description="Fungal lipase-type" evidence="16">
    <location>
        <begin position="851"/>
        <end position="1018"/>
    </location>
</feature>
<evidence type="ECO:0000256" key="8">
    <source>
        <dbReference type="ARBA" id="ARBA00022837"/>
    </source>
</evidence>
<proteinExistence type="predicted"/>
<evidence type="ECO:0000256" key="10">
    <source>
        <dbReference type="ARBA" id="ARBA00022989"/>
    </source>
</evidence>
<evidence type="ECO:0000256" key="13">
    <source>
        <dbReference type="ARBA" id="ARBA00024531"/>
    </source>
</evidence>
<keyword evidence="3" id="KW-1003">Cell membrane</keyword>
<feature type="compositionally biased region" description="Basic and acidic residues" evidence="15">
    <location>
        <begin position="478"/>
        <end position="495"/>
    </location>
</feature>
<evidence type="ECO:0000256" key="1">
    <source>
        <dbReference type="ARBA" id="ARBA00001913"/>
    </source>
</evidence>
<dbReference type="EMBL" id="KZ821799">
    <property type="protein sequence ID" value="PYH75420.1"/>
    <property type="molecule type" value="Genomic_DNA"/>
</dbReference>
<evidence type="ECO:0000259" key="16">
    <source>
        <dbReference type="Pfam" id="PF01764"/>
    </source>
</evidence>
<evidence type="ECO:0000313" key="18">
    <source>
        <dbReference type="Proteomes" id="UP000248340"/>
    </source>
</evidence>
<dbReference type="AlphaFoldDB" id="A0A319BVP6"/>
<dbReference type="InterPro" id="IPR002921">
    <property type="entry name" value="Fungal_lipase-type"/>
</dbReference>
<protein>
    <recommendedName>
        <fullName evidence="14">sn-1-specific diacylglycerol lipase</fullName>
        <ecNumber evidence="14">3.1.1.116</ecNumber>
    </recommendedName>
</protein>
<feature type="region of interest" description="Disordered" evidence="15">
    <location>
        <begin position="456"/>
        <end position="631"/>
    </location>
</feature>
<keyword evidence="4" id="KW-0597">Phosphoprotein</keyword>
<keyword evidence="9" id="KW-0442">Lipid degradation</keyword>
<comment type="catalytic activity">
    <reaction evidence="13">
        <text>a 1,2-diacyl-sn-glycerol + H2O = a 2-acylglycerol + a fatty acid + H(+)</text>
        <dbReference type="Rhea" id="RHEA:33275"/>
        <dbReference type="ChEBI" id="CHEBI:15377"/>
        <dbReference type="ChEBI" id="CHEBI:15378"/>
        <dbReference type="ChEBI" id="CHEBI:17389"/>
        <dbReference type="ChEBI" id="CHEBI:17815"/>
        <dbReference type="ChEBI" id="CHEBI:28868"/>
        <dbReference type="EC" id="3.1.1.116"/>
    </reaction>
    <physiologicalReaction direction="left-to-right" evidence="13">
        <dbReference type="Rhea" id="RHEA:33276"/>
    </physiologicalReaction>
</comment>
<dbReference type="GO" id="GO:0046872">
    <property type="term" value="F:metal ion binding"/>
    <property type="evidence" value="ECO:0007669"/>
    <property type="project" value="UniProtKB-KW"/>
</dbReference>